<name>A0ABU9YTI8_9RHOO</name>
<gene>
    <name evidence="4" type="ORF">ABDB84_00970</name>
</gene>
<accession>A0ABU9YTI8</accession>
<dbReference type="Pfam" id="PF13472">
    <property type="entry name" value="Lipase_GDSL_2"/>
    <property type="match status" value="1"/>
</dbReference>
<evidence type="ECO:0000313" key="4">
    <source>
        <dbReference type="EMBL" id="MEN3067025.1"/>
    </source>
</evidence>
<protein>
    <submittedName>
        <fullName evidence="4">Rhamnogalacturonan acetylesterase</fullName>
    </submittedName>
</protein>
<keyword evidence="5" id="KW-1185">Reference proteome</keyword>
<dbReference type="PANTHER" id="PTHR43695:SF1">
    <property type="entry name" value="RHAMNOGALACTURONAN ACETYLESTERASE"/>
    <property type="match status" value="1"/>
</dbReference>
<feature type="domain" description="SGNH hydrolase-type esterase" evidence="3">
    <location>
        <begin position="2"/>
        <end position="230"/>
    </location>
</feature>
<dbReference type="Gene3D" id="3.40.50.1110">
    <property type="entry name" value="SGNH hydrolase"/>
    <property type="match status" value="1"/>
</dbReference>
<evidence type="ECO:0000256" key="2">
    <source>
        <dbReference type="ARBA" id="ARBA00022801"/>
    </source>
</evidence>
<dbReference type="PANTHER" id="PTHR43695">
    <property type="entry name" value="PUTATIVE (AFU_ORTHOLOGUE AFUA_2G17250)-RELATED"/>
    <property type="match status" value="1"/>
</dbReference>
<dbReference type="EMBL" id="JBDIVE010000001">
    <property type="protein sequence ID" value="MEN3067025.1"/>
    <property type="molecule type" value="Genomic_DNA"/>
</dbReference>
<sequence length="548" mass="57528">MIGDSTMTTYTADRRPQYGWGEKFAPFFNNNVTIKNWAAGGRSSRSFYYESGMWDVAKAAIQSGDYVIIQFGHNDQKYGDTTSTGPYATYGTYAICSDSTVTDGENCTGGSDVVDTTTTREEHSYYQFLKRYVTEVRAKGGIPVLMTSVVRRYMSAGVVTAEGQHDLSAVKKGTEANPRGNYPAAMKAVATKYNVPIVDITAGTKSVVEAYGSAAVVTPYLFYPDDTHLNGLYATLVAKMAVDGLKTNGVLSSYMLSNPQVVTSASTVSFSDTYANNTSSQFFNLAGMDLSPAAGTVTLTAPSGFKLSTDQTSWSTSLDVSYTGSAFTKTVYVQFAPTAAQSYSGSIAITLGASSMGAVAVSGKGLAALTGTDSSGLWAMMNASLSGSATGLATVSDAVVSASITSSSTTTGTINSTNYTVNRYTATGIAAADSTRYIEFLVAPSSGTLTVTTISSYFGGSGGSGVYVDILYSTDGFATSTTLASKVNPPSNTSSAGYVMNQYPYSGLTIPVTSGKTLSVRIYPYYKDSTSTNKFLSIANMTIQGTVQ</sequence>
<proteinExistence type="inferred from homology"/>
<comment type="similarity">
    <text evidence="1">Belongs to the 'GDSL' lipolytic enzyme family.</text>
</comment>
<dbReference type="InterPro" id="IPR037459">
    <property type="entry name" value="RhgT-like"/>
</dbReference>
<keyword evidence="2" id="KW-0378">Hydrolase</keyword>
<comment type="caution">
    <text evidence="4">The sequence shown here is derived from an EMBL/GenBank/DDBJ whole genome shotgun (WGS) entry which is preliminary data.</text>
</comment>
<reference evidence="4 5" key="1">
    <citation type="journal article" date="2018" name="Int. J. Syst. Evol. Microbiol.">
        <title>Uliginosibacterium sediminicola sp. nov., isolated from freshwater sediment.</title>
        <authorList>
            <person name="Hwang W.M."/>
            <person name="Kim S.M."/>
            <person name="Kang K."/>
            <person name="Ahn T.Y."/>
        </authorList>
    </citation>
    <scope>NUCLEOTIDE SEQUENCE [LARGE SCALE GENOMIC DNA]</scope>
    <source>
        <strain evidence="4 5">M1-21</strain>
    </source>
</reference>
<evidence type="ECO:0000313" key="5">
    <source>
        <dbReference type="Proteomes" id="UP001410394"/>
    </source>
</evidence>
<dbReference type="RefSeq" id="WP_345918352.1">
    <property type="nucleotide sequence ID" value="NZ_JBDIVE010000001.1"/>
</dbReference>
<evidence type="ECO:0000259" key="3">
    <source>
        <dbReference type="Pfam" id="PF13472"/>
    </source>
</evidence>
<dbReference type="CDD" id="cd01821">
    <property type="entry name" value="Rhamnogalacturan_acetylesterase_like"/>
    <property type="match status" value="1"/>
</dbReference>
<dbReference type="SUPFAM" id="SSF52266">
    <property type="entry name" value="SGNH hydrolase"/>
    <property type="match status" value="1"/>
</dbReference>
<organism evidence="4 5">
    <name type="scientific">Uliginosibacterium sediminicola</name>
    <dbReference type="NCBI Taxonomy" id="2024550"/>
    <lineage>
        <taxon>Bacteria</taxon>
        <taxon>Pseudomonadati</taxon>
        <taxon>Pseudomonadota</taxon>
        <taxon>Betaproteobacteria</taxon>
        <taxon>Rhodocyclales</taxon>
        <taxon>Zoogloeaceae</taxon>
        <taxon>Uliginosibacterium</taxon>
    </lineage>
</organism>
<dbReference type="Proteomes" id="UP001410394">
    <property type="component" value="Unassembled WGS sequence"/>
</dbReference>
<evidence type="ECO:0000256" key="1">
    <source>
        <dbReference type="ARBA" id="ARBA00008668"/>
    </source>
</evidence>
<dbReference type="InterPro" id="IPR036514">
    <property type="entry name" value="SGNH_hydro_sf"/>
</dbReference>
<dbReference type="InterPro" id="IPR013830">
    <property type="entry name" value="SGNH_hydro"/>
</dbReference>